<dbReference type="WBParaSite" id="PSU_v2.g8424.t1">
    <property type="protein sequence ID" value="PSU_v2.g8424.t1"/>
    <property type="gene ID" value="PSU_v2.g8424"/>
</dbReference>
<protein>
    <submittedName>
        <fullName evidence="2">Uncharacterized protein</fullName>
    </submittedName>
</protein>
<evidence type="ECO:0000313" key="2">
    <source>
        <dbReference type="WBParaSite" id="PSU_v2.g8424.t1"/>
    </source>
</evidence>
<keyword evidence="1" id="KW-1185">Reference proteome</keyword>
<reference evidence="2" key="1">
    <citation type="submission" date="2022-11" db="UniProtKB">
        <authorList>
            <consortium name="WormBaseParasite"/>
        </authorList>
    </citation>
    <scope>IDENTIFICATION</scope>
</reference>
<sequence length="68" mass="7428">MDVEDVDDWKLKEGVTCLVIDSGCRILAVIGSLTPGEADGRRYCVLEADDKGDPFRLSSSNKFSLSSF</sequence>
<dbReference type="Proteomes" id="UP000887577">
    <property type="component" value="Unplaced"/>
</dbReference>
<dbReference type="AlphaFoldDB" id="A0A914Z928"/>
<accession>A0A914Z928</accession>
<evidence type="ECO:0000313" key="1">
    <source>
        <dbReference type="Proteomes" id="UP000887577"/>
    </source>
</evidence>
<name>A0A914Z928_9BILA</name>
<proteinExistence type="predicted"/>
<organism evidence="1 2">
    <name type="scientific">Panagrolaimus superbus</name>
    <dbReference type="NCBI Taxonomy" id="310955"/>
    <lineage>
        <taxon>Eukaryota</taxon>
        <taxon>Metazoa</taxon>
        <taxon>Ecdysozoa</taxon>
        <taxon>Nematoda</taxon>
        <taxon>Chromadorea</taxon>
        <taxon>Rhabditida</taxon>
        <taxon>Tylenchina</taxon>
        <taxon>Panagrolaimomorpha</taxon>
        <taxon>Panagrolaimoidea</taxon>
        <taxon>Panagrolaimidae</taxon>
        <taxon>Panagrolaimus</taxon>
    </lineage>
</organism>